<dbReference type="PROSITE" id="PS51192">
    <property type="entry name" value="HELICASE_ATP_BIND_1"/>
    <property type="match status" value="1"/>
</dbReference>
<feature type="region of interest" description="Disordered" evidence="8">
    <location>
        <begin position="522"/>
        <end position="553"/>
    </location>
</feature>
<dbReference type="GO" id="GO:0000724">
    <property type="term" value="P:double-strand break repair via homologous recombination"/>
    <property type="evidence" value="ECO:0007669"/>
    <property type="project" value="TreeGrafter"/>
</dbReference>
<reference evidence="11 12" key="1">
    <citation type="submission" date="2017-06" db="EMBL/GenBank/DDBJ databases">
        <title>Global population genomics of the pathogenic fungus Cryptococcus neoformans var. grubii.</title>
        <authorList>
            <person name="Cuomo C."/>
            <person name="Litvintseva A."/>
            <person name="Chen Y."/>
            <person name="Young S."/>
            <person name="Zeng Q."/>
            <person name="Chapman S."/>
            <person name="Gujja S."/>
            <person name="Saif S."/>
            <person name="Birren B."/>
        </authorList>
    </citation>
    <scope>NUCLEOTIDE SEQUENCE [LARGE SCALE GENOMIC DNA]</scope>
    <source>
        <strain evidence="11 12">Tu259-1</strain>
    </source>
</reference>
<proteinExistence type="inferred from homology"/>
<sequence length="940" mass="106979">MLALPPSTPAEKPYTNLVNSTQFARNNFRPTKREWRRTMSPQETPSALQRNLKHHWGYNDFRHPQLEICTDALRGCDLIVVAPTGLGKSLCFQLPAITIEHGVTIVVSPLKALMSDQVKDLTSRGIKAVQLSEYTTLAEHNEVRRQMRMGHPEIRLLYVTPEMLLSDKHRSTFDTAYAQKQIARLVVDEAHVITEWGTSFRGKYRELGKFRERYYDIPITALTASATKEVRYDIIQTLRIRKGYGQWVMPFNRRNLFYEIRYQGRGSIEEEEIEVQKNPLDDIADFIEKYRPEATKRNRENGIFRICVTGIVYCRTTTACEEVAEFLRNRRIKAMPYYKSLSQTVKDQALAGWKDGSIECIVATIAFGMGIDHANVRYIIHYQMPKTFEGYYQETGRAGRDGHISHCILYYSREDAKYLRGLIEQEDAKQKRNARFKSGDTYAETSSQTLNSFKALQHYMERLGRCRHVGICSYFGEKIDDKDPEIKAAYCQSMCDICKYNAKVRKEARHLTEAIPVASVIDRREPTPIPDQNPKPEPLFNHNPQESDDTDTDGPFHDELLDVHGPYPDIFEEGLAGTAPPIFQIADPRSSGSHAGNHQNTPLVPSTNSHVQSSNTISSSMSSKPPSVPLSRTPVLVRDLSSERIAQPIRVREIIHIETGGEPGPQSLANKRRRAGQGSMLSSSPTSSMEFEEIEREREREMDKVKLRKEKERQEVMARERERPVFSSYAQLPGNVKLVQNSEEGTASELKLTREQRMKAERMLNSVKPVRGEGPYACYNAAPPVARFRKVSSASDKAFKPPILKSPNKVRCDLLTRSARDNALLEISNSLKDSLGHGDLARTVLSSWGRSERGSKRITVLQDVARAIERDFAAMSREDPLGFERRITEFRKATKALRSFEVVDAIAQGDIDLFDDGGPEVGHLKSLEKYLRTWKPERSE</sequence>
<keyword evidence="7" id="KW-0539">Nucleus</keyword>
<dbReference type="SMART" id="SM00490">
    <property type="entry name" value="HELICc"/>
    <property type="match status" value="1"/>
</dbReference>
<dbReference type="Gene3D" id="3.40.50.300">
    <property type="entry name" value="P-loop containing nucleotide triphosphate hydrolases"/>
    <property type="match status" value="2"/>
</dbReference>
<dbReference type="GO" id="GO:0003676">
    <property type="term" value="F:nucleic acid binding"/>
    <property type="evidence" value="ECO:0007669"/>
    <property type="project" value="InterPro"/>
</dbReference>
<dbReference type="Proteomes" id="UP000199727">
    <property type="component" value="Unassembled WGS sequence"/>
</dbReference>
<dbReference type="GO" id="GO:0005737">
    <property type="term" value="C:cytoplasm"/>
    <property type="evidence" value="ECO:0007669"/>
    <property type="project" value="TreeGrafter"/>
</dbReference>
<feature type="domain" description="Helicase C-terminal" evidence="10">
    <location>
        <begin position="282"/>
        <end position="442"/>
    </location>
</feature>
<organism evidence="11 12">
    <name type="scientific">Cryptococcus neoformans Tu259-1</name>
    <dbReference type="NCBI Taxonomy" id="1230072"/>
    <lineage>
        <taxon>Eukaryota</taxon>
        <taxon>Fungi</taxon>
        <taxon>Dikarya</taxon>
        <taxon>Basidiomycota</taxon>
        <taxon>Agaricomycotina</taxon>
        <taxon>Tremellomycetes</taxon>
        <taxon>Tremellales</taxon>
        <taxon>Cryptococcaceae</taxon>
        <taxon>Cryptococcus</taxon>
        <taxon>Cryptococcus neoformans species complex</taxon>
    </lineage>
</organism>
<feature type="compositionally biased region" description="Low complexity" evidence="8">
    <location>
        <begin position="613"/>
        <end position="631"/>
    </location>
</feature>
<dbReference type="PANTHER" id="PTHR13710">
    <property type="entry name" value="DNA HELICASE RECQ FAMILY MEMBER"/>
    <property type="match status" value="1"/>
</dbReference>
<feature type="compositionally biased region" description="Polar residues" evidence="8">
    <location>
        <begin position="590"/>
        <end position="612"/>
    </location>
</feature>
<comment type="similarity">
    <text evidence="1 7">Belongs to the helicase family. RecQ subfamily.</text>
</comment>
<dbReference type="GO" id="GO:0043138">
    <property type="term" value="F:3'-5' DNA helicase activity"/>
    <property type="evidence" value="ECO:0007669"/>
    <property type="project" value="UniProtKB-EC"/>
</dbReference>
<evidence type="ECO:0000313" key="11">
    <source>
        <dbReference type="EMBL" id="OXG27768.1"/>
    </source>
</evidence>
<dbReference type="Pfam" id="PF00270">
    <property type="entry name" value="DEAD"/>
    <property type="match status" value="1"/>
</dbReference>
<evidence type="ECO:0000256" key="5">
    <source>
        <dbReference type="ARBA" id="ARBA00022840"/>
    </source>
</evidence>
<accession>A0A854QJ86</accession>
<feature type="region of interest" description="Disordered" evidence="8">
    <location>
        <begin position="584"/>
        <end position="631"/>
    </location>
</feature>
<keyword evidence="4 7" id="KW-0347">Helicase</keyword>
<dbReference type="PROSITE" id="PS51194">
    <property type="entry name" value="HELICASE_CTER"/>
    <property type="match status" value="1"/>
</dbReference>
<evidence type="ECO:0000256" key="7">
    <source>
        <dbReference type="RuleBase" id="RU364117"/>
    </source>
</evidence>
<dbReference type="InterPro" id="IPR032284">
    <property type="entry name" value="RecQ_Zn-bd"/>
</dbReference>
<evidence type="ECO:0000256" key="4">
    <source>
        <dbReference type="ARBA" id="ARBA00022806"/>
    </source>
</evidence>
<dbReference type="OrthoDB" id="2587207at2759"/>
<evidence type="ECO:0000256" key="1">
    <source>
        <dbReference type="ARBA" id="ARBA00005446"/>
    </source>
</evidence>
<dbReference type="NCBIfam" id="TIGR00614">
    <property type="entry name" value="recQ_fam"/>
    <property type="match status" value="1"/>
</dbReference>
<name>A0A854QJ86_CRYNE</name>
<dbReference type="AlphaFoldDB" id="A0A854QJ86"/>
<keyword evidence="3 7" id="KW-0378">Hydrolase</keyword>
<feature type="domain" description="Helicase ATP-binding" evidence="9">
    <location>
        <begin position="69"/>
        <end position="244"/>
    </location>
</feature>
<dbReference type="GO" id="GO:0009378">
    <property type="term" value="F:four-way junction helicase activity"/>
    <property type="evidence" value="ECO:0007669"/>
    <property type="project" value="TreeGrafter"/>
</dbReference>
<dbReference type="Pfam" id="PF00271">
    <property type="entry name" value="Helicase_C"/>
    <property type="match status" value="1"/>
</dbReference>
<dbReference type="InterPro" id="IPR004589">
    <property type="entry name" value="DNA_helicase_ATP-dep_RecQ"/>
</dbReference>
<evidence type="ECO:0000256" key="3">
    <source>
        <dbReference type="ARBA" id="ARBA00022801"/>
    </source>
</evidence>
<dbReference type="FunFam" id="3.40.50.300:FF:004030">
    <property type="entry name" value="ATP-dependent DNA helicase"/>
    <property type="match status" value="1"/>
</dbReference>
<dbReference type="GO" id="GO:0016787">
    <property type="term" value="F:hydrolase activity"/>
    <property type="evidence" value="ECO:0007669"/>
    <property type="project" value="UniProtKB-KW"/>
</dbReference>
<comment type="catalytic activity">
    <reaction evidence="7">
        <text>ATP + H2O = ADP + phosphate + H(+)</text>
        <dbReference type="Rhea" id="RHEA:13065"/>
        <dbReference type="ChEBI" id="CHEBI:15377"/>
        <dbReference type="ChEBI" id="CHEBI:15378"/>
        <dbReference type="ChEBI" id="CHEBI:30616"/>
        <dbReference type="ChEBI" id="CHEBI:43474"/>
        <dbReference type="ChEBI" id="CHEBI:456216"/>
    </reaction>
</comment>
<dbReference type="InterPro" id="IPR001650">
    <property type="entry name" value="Helicase_C-like"/>
</dbReference>
<keyword evidence="2 7" id="KW-0547">Nucleotide-binding</keyword>
<dbReference type="FunFam" id="3.40.50.300:FF:002146">
    <property type="entry name" value="ATP-dependent DNA helicase"/>
    <property type="match status" value="1"/>
</dbReference>
<dbReference type="EMBL" id="AMKT01000018">
    <property type="protein sequence ID" value="OXG27768.1"/>
    <property type="molecule type" value="Genomic_DNA"/>
</dbReference>
<evidence type="ECO:0000259" key="9">
    <source>
        <dbReference type="PROSITE" id="PS51192"/>
    </source>
</evidence>
<keyword evidence="5 7" id="KW-0067">ATP-binding</keyword>
<dbReference type="SMART" id="SM00487">
    <property type="entry name" value="DEXDc"/>
    <property type="match status" value="1"/>
</dbReference>
<dbReference type="InterPro" id="IPR011545">
    <property type="entry name" value="DEAD/DEAH_box_helicase_dom"/>
</dbReference>
<dbReference type="Pfam" id="PF16124">
    <property type="entry name" value="RecQ_Zn_bind"/>
    <property type="match status" value="1"/>
</dbReference>
<evidence type="ECO:0000259" key="10">
    <source>
        <dbReference type="PROSITE" id="PS51194"/>
    </source>
</evidence>
<dbReference type="InterPro" id="IPR014001">
    <property type="entry name" value="Helicase_ATP-bd"/>
</dbReference>
<evidence type="ECO:0000313" key="12">
    <source>
        <dbReference type="Proteomes" id="UP000199727"/>
    </source>
</evidence>
<gene>
    <name evidence="11" type="ORF">C361_01039</name>
</gene>
<feature type="region of interest" description="Disordered" evidence="8">
    <location>
        <begin position="660"/>
        <end position="697"/>
    </location>
</feature>
<dbReference type="GO" id="GO:0005694">
    <property type="term" value="C:chromosome"/>
    <property type="evidence" value="ECO:0007669"/>
    <property type="project" value="TreeGrafter"/>
</dbReference>
<dbReference type="GO" id="GO:0005634">
    <property type="term" value="C:nucleus"/>
    <property type="evidence" value="ECO:0007669"/>
    <property type="project" value="UniProtKB-SubCell"/>
</dbReference>
<evidence type="ECO:0000256" key="6">
    <source>
        <dbReference type="ARBA" id="ARBA00034617"/>
    </source>
</evidence>
<dbReference type="CDD" id="cd17920">
    <property type="entry name" value="DEXHc_RecQ"/>
    <property type="match status" value="1"/>
</dbReference>
<comment type="caution">
    <text evidence="11">The sequence shown here is derived from an EMBL/GenBank/DDBJ whole genome shotgun (WGS) entry which is preliminary data.</text>
</comment>
<dbReference type="InterPro" id="IPR027417">
    <property type="entry name" value="P-loop_NTPase"/>
</dbReference>
<dbReference type="SUPFAM" id="SSF52540">
    <property type="entry name" value="P-loop containing nucleoside triphosphate hydrolases"/>
    <property type="match status" value="1"/>
</dbReference>
<protein>
    <recommendedName>
        <fullName evidence="7">ATP-dependent DNA helicase</fullName>
        <ecNumber evidence="7">5.6.2.4</ecNumber>
    </recommendedName>
</protein>
<evidence type="ECO:0000256" key="8">
    <source>
        <dbReference type="SAM" id="MobiDB-lite"/>
    </source>
</evidence>
<dbReference type="PANTHER" id="PTHR13710:SF152">
    <property type="entry name" value="ATP-DEPENDENT DNA HELICASE Q5"/>
    <property type="match status" value="1"/>
</dbReference>
<dbReference type="GO" id="GO:0005524">
    <property type="term" value="F:ATP binding"/>
    <property type="evidence" value="ECO:0007669"/>
    <property type="project" value="UniProtKB-KW"/>
</dbReference>
<comment type="subcellular location">
    <subcellularLocation>
        <location evidence="7">Nucleus</location>
    </subcellularLocation>
</comment>
<feature type="compositionally biased region" description="Low complexity" evidence="8">
    <location>
        <begin position="679"/>
        <end position="688"/>
    </location>
</feature>
<evidence type="ECO:0000256" key="2">
    <source>
        <dbReference type="ARBA" id="ARBA00022741"/>
    </source>
</evidence>
<feature type="compositionally biased region" description="Pro residues" evidence="8">
    <location>
        <begin position="527"/>
        <end position="537"/>
    </location>
</feature>
<dbReference type="EC" id="5.6.2.4" evidence="7"/>
<comment type="catalytic activity">
    <reaction evidence="6 7">
        <text>Couples ATP hydrolysis with the unwinding of duplex DNA by translocating in the 3'-5' direction.</text>
        <dbReference type="EC" id="5.6.2.4"/>
    </reaction>
</comment>